<keyword evidence="2" id="KW-1185">Reference proteome</keyword>
<evidence type="ECO:0000313" key="1">
    <source>
        <dbReference type="EMBL" id="GBO36962.1"/>
    </source>
</evidence>
<organism evidence="1 2">
    <name type="scientific">Araneus ventricosus</name>
    <name type="common">Orbweaver spider</name>
    <name type="synonym">Epeira ventricosa</name>
    <dbReference type="NCBI Taxonomy" id="182803"/>
    <lineage>
        <taxon>Eukaryota</taxon>
        <taxon>Metazoa</taxon>
        <taxon>Ecdysozoa</taxon>
        <taxon>Arthropoda</taxon>
        <taxon>Chelicerata</taxon>
        <taxon>Arachnida</taxon>
        <taxon>Araneae</taxon>
        <taxon>Araneomorphae</taxon>
        <taxon>Entelegynae</taxon>
        <taxon>Araneoidea</taxon>
        <taxon>Araneidae</taxon>
        <taxon>Araneus</taxon>
    </lineage>
</organism>
<dbReference type="Proteomes" id="UP000499080">
    <property type="component" value="Unassembled WGS sequence"/>
</dbReference>
<proteinExistence type="predicted"/>
<gene>
    <name evidence="1" type="ORF">AVEN_197831_1</name>
</gene>
<sequence>MQYKLVVYVTNDTAISREKSVRPFLQETKPSQILYYTKLCSSCERYTVLGVPLDRKLTFRAFLHLRKKWKIFEYSEGSFQKTSWVPIEPSVYWPSSDSPVLITDVWWAAASFYVLRRLDPIITLLYGSAGAFCTSPVESL</sequence>
<protein>
    <submittedName>
        <fullName evidence="1">Uncharacterized protein</fullName>
    </submittedName>
</protein>
<name>A0A4Y2WKR6_ARAVE</name>
<evidence type="ECO:0000313" key="2">
    <source>
        <dbReference type="Proteomes" id="UP000499080"/>
    </source>
</evidence>
<dbReference type="EMBL" id="BGPR01061252">
    <property type="protein sequence ID" value="GBO36962.1"/>
    <property type="molecule type" value="Genomic_DNA"/>
</dbReference>
<comment type="caution">
    <text evidence="1">The sequence shown here is derived from an EMBL/GenBank/DDBJ whole genome shotgun (WGS) entry which is preliminary data.</text>
</comment>
<accession>A0A4Y2WKR6</accession>
<dbReference type="AlphaFoldDB" id="A0A4Y2WKR6"/>
<reference evidence="1 2" key="1">
    <citation type="journal article" date="2019" name="Sci. Rep.">
        <title>Orb-weaving spider Araneus ventricosus genome elucidates the spidroin gene catalogue.</title>
        <authorList>
            <person name="Kono N."/>
            <person name="Nakamura H."/>
            <person name="Ohtoshi R."/>
            <person name="Moran D.A.P."/>
            <person name="Shinohara A."/>
            <person name="Yoshida Y."/>
            <person name="Fujiwara M."/>
            <person name="Mori M."/>
            <person name="Tomita M."/>
            <person name="Arakawa K."/>
        </authorList>
    </citation>
    <scope>NUCLEOTIDE SEQUENCE [LARGE SCALE GENOMIC DNA]</scope>
</reference>